<evidence type="ECO:0000313" key="1">
    <source>
        <dbReference type="EMBL" id="GAI11666.1"/>
    </source>
</evidence>
<gene>
    <name evidence="1" type="ORF">S06H3_15653</name>
</gene>
<reference evidence="1" key="1">
    <citation type="journal article" date="2014" name="Front. Microbiol.">
        <title>High frequency of phylogenetically diverse reductive dehalogenase-homologous genes in deep subseafloor sedimentary metagenomes.</title>
        <authorList>
            <person name="Kawai M."/>
            <person name="Futagami T."/>
            <person name="Toyoda A."/>
            <person name="Takaki Y."/>
            <person name="Nishi S."/>
            <person name="Hori S."/>
            <person name="Arai W."/>
            <person name="Tsubouchi T."/>
            <person name="Morono Y."/>
            <person name="Uchiyama I."/>
            <person name="Ito T."/>
            <person name="Fujiyama A."/>
            <person name="Inagaki F."/>
            <person name="Takami H."/>
        </authorList>
    </citation>
    <scope>NUCLEOTIDE SEQUENCE</scope>
    <source>
        <strain evidence="1">Expedition CK06-06</strain>
    </source>
</reference>
<proteinExistence type="predicted"/>
<name>X1M0R9_9ZZZZ</name>
<sequence>MKTKMKIEDLYKKNHYRSIINLLVSYQDKENGLRQRHFRYALMKNPEFSQKNNPKKKEETQKRIIKNIKNFFGDVDLFYYGGVIVKGCIASKQKLT</sequence>
<protein>
    <submittedName>
        <fullName evidence="1">Uncharacterized protein</fullName>
    </submittedName>
</protein>
<comment type="caution">
    <text evidence="1">The sequence shown here is derived from an EMBL/GenBank/DDBJ whole genome shotgun (WGS) entry which is preliminary data.</text>
</comment>
<feature type="non-terminal residue" evidence="1">
    <location>
        <position position="96"/>
    </location>
</feature>
<dbReference type="EMBL" id="BARV01007709">
    <property type="protein sequence ID" value="GAI11666.1"/>
    <property type="molecule type" value="Genomic_DNA"/>
</dbReference>
<dbReference type="AlphaFoldDB" id="X1M0R9"/>
<organism evidence="1">
    <name type="scientific">marine sediment metagenome</name>
    <dbReference type="NCBI Taxonomy" id="412755"/>
    <lineage>
        <taxon>unclassified sequences</taxon>
        <taxon>metagenomes</taxon>
        <taxon>ecological metagenomes</taxon>
    </lineage>
</organism>
<accession>X1M0R9</accession>